<evidence type="ECO:0000313" key="1">
    <source>
        <dbReference type="EMBL" id="GGD24756.1"/>
    </source>
</evidence>
<evidence type="ECO:0000313" key="2">
    <source>
        <dbReference type="Proteomes" id="UP000617355"/>
    </source>
</evidence>
<proteinExistence type="predicted"/>
<keyword evidence="2" id="KW-1185">Reference proteome</keyword>
<dbReference type="RefSeq" id="WP_188526161.1">
    <property type="nucleotide sequence ID" value="NZ_BMGI01000001.1"/>
</dbReference>
<sequence length="86" mass="9614">MGPVRQHRLISMQDTTLDTGNFPPDTTLANLIDRHGAATVLRALATVLGRRLRTRRNAAALPDQLRRDIGLPERGEPPPRLRGPWM</sequence>
<gene>
    <name evidence="1" type="ORF">GCM10011358_06480</name>
</gene>
<reference evidence="2" key="1">
    <citation type="journal article" date="2019" name="Int. J. Syst. Evol. Microbiol.">
        <title>The Global Catalogue of Microorganisms (GCM) 10K type strain sequencing project: providing services to taxonomists for standard genome sequencing and annotation.</title>
        <authorList>
            <consortium name="The Broad Institute Genomics Platform"/>
            <consortium name="The Broad Institute Genome Sequencing Center for Infectious Disease"/>
            <person name="Wu L."/>
            <person name="Ma J."/>
        </authorList>
    </citation>
    <scope>NUCLEOTIDE SEQUENCE [LARGE SCALE GENOMIC DNA]</scope>
    <source>
        <strain evidence="2">CGMCC 1.12922</strain>
    </source>
</reference>
<dbReference type="EMBL" id="BMGI01000001">
    <property type="protein sequence ID" value="GGD24756.1"/>
    <property type="molecule type" value="Genomic_DNA"/>
</dbReference>
<organism evidence="1 2">
    <name type="scientific">Sinisalibacter lacisalsi</name>
    <dbReference type="NCBI Taxonomy" id="1526570"/>
    <lineage>
        <taxon>Bacteria</taxon>
        <taxon>Pseudomonadati</taxon>
        <taxon>Pseudomonadota</taxon>
        <taxon>Alphaproteobacteria</taxon>
        <taxon>Rhodobacterales</taxon>
        <taxon>Roseobacteraceae</taxon>
        <taxon>Sinisalibacter</taxon>
    </lineage>
</organism>
<evidence type="ECO:0008006" key="3">
    <source>
        <dbReference type="Google" id="ProtNLM"/>
    </source>
</evidence>
<protein>
    <recommendedName>
        <fullName evidence="3">DUF1127 domain-containing protein</fullName>
    </recommendedName>
</protein>
<comment type="caution">
    <text evidence="1">The sequence shown here is derived from an EMBL/GenBank/DDBJ whole genome shotgun (WGS) entry which is preliminary data.</text>
</comment>
<name>A0ABQ1QGY0_9RHOB</name>
<accession>A0ABQ1QGY0</accession>
<dbReference type="Proteomes" id="UP000617355">
    <property type="component" value="Unassembled WGS sequence"/>
</dbReference>